<keyword evidence="12" id="KW-1185">Reference proteome</keyword>
<dbReference type="PANTHER" id="PTHR22937:SF65">
    <property type="entry name" value="E3 UBIQUITIN-PROTEIN LIGASE ARK2C"/>
    <property type="match status" value="1"/>
</dbReference>
<dbReference type="SMART" id="SM00184">
    <property type="entry name" value="RING"/>
    <property type="match status" value="1"/>
</dbReference>
<dbReference type="EC" id="2.3.2.27" evidence="2"/>
<proteinExistence type="predicted"/>
<evidence type="ECO:0000256" key="5">
    <source>
        <dbReference type="ARBA" id="ARBA00022771"/>
    </source>
</evidence>
<protein>
    <recommendedName>
        <fullName evidence="2">RING-type E3 ubiquitin transferase</fullName>
        <ecNumber evidence="2">2.3.2.27</ecNumber>
    </recommendedName>
</protein>
<dbReference type="SUPFAM" id="SSF57850">
    <property type="entry name" value="RING/U-box"/>
    <property type="match status" value="1"/>
</dbReference>
<dbReference type="InterPro" id="IPR001841">
    <property type="entry name" value="Znf_RING"/>
</dbReference>
<dbReference type="GO" id="GO:0008270">
    <property type="term" value="F:zinc ion binding"/>
    <property type="evidence" value="ECO:0007669"/>
    <property type="project" value="UniProtKB-KW"/>
</dbReference>
<comment type="caution">
    <text evidence="11">The sequence shown here is derived from an EMBL/GenBank/DDBJ whole genome shotgun (WGS) entry which is preliminary data.</text>
</comment>
<feature type="region of interest" description="Disordered" evidence="9">
    <location>
        <begin position="269"/>
        <end position="294"/>
    </location>
</feature>
<keyword evidence="7" id="KW-0862">Zinc</keyword>
<evidence type="ECO:0000256" key="1">
    <source>
        <dbReference type="ARBA" id="ARBA00000900"/>
    </source>
</evidence>
<organism evidence="11 12">
    <name type="scientific">Mucor saturninus</name>
    <dbReference type="NCBI Taxonomy" id="64648"/>
    <lineage>
        <taxon>Eukaryota</taxon>
        <taxon>Fungi</taxon>
        <taxon>Fungi incertae sedis</taxon>
        <taxon>Mucoromycota</taxon>
        <taxon>Mucoromycotina</taxon>
        <taxon>Mucoromycetes</taxon>
        <taxon>Mucorales</taxon>
        <taxon>Mucorineae</taxon>
        <taxon>Mucoraceae</taxon>
        <taxon>Mucor</taxon>
    </lineage>
</organism>
<dbReference type="Gene3D" id="3.30.40.10">
    <property type="entry name" value="Zinc/RING finger domain, C3HC4 (zinc finger)"/>
    <property type="match status" value="1"/>
</dbReference>
<evidence type="ECO:0000256" key="3">
    <source>
        <dbReference type="ARBA" id="ARBA00022679"/>
    </source>
</evidence>
<comment type="catalytic activity">
    <reaction evidence="1">
        <text>S-ubiquitinyl-[E2 ubiquitin-conjugating enzyme]-L-cysteine + [acceptor protein]-L-lysine = [E2 ubiquitin-conjugating enzyme]-L-cysteine + N(6)-ubiquitinyl-[acceptor protein]-L-lysine.</text>
        <dbReference type="EC" id="2.3.2.27"/>
    </reaction>
</comment>
<evidence type="ECO:0000256" key="9">
    <source>
        <dbReference type="SAM" id="MobiDB-lite"/>
    </source>
</evidence>
<dbReference type="OrthoDB" id="8062037at2759"/>
<dbReference type="PROSITE" id="PS50089">
    <property type="entry name" value="ZF_RING_2"/>
    <property type="match status" value="1"/>
</dbReference>
<feature type="region of interest" description="Disordered" evidence="9">
    <location>
        <begin position="1"/>
        <end position="78"/>
    </location>
</feature>
<feature type="compositionally biased region" description="Low complexity" evidence="9">
    <location>
        <begin position="225"/>
        <end position="247"/>
    </location>
</feature>
<evidence type="ECO:0000259" key="10">
    <source>
        <dbReference type="PROSITE" id="PS50089"/>
    </source>
</evidence>
<accession>A0A8H7QW64</accession>
<evidence type="ECO:0000256" key="2">
    <source>
        <dbReference type="ARBA" id="ARBA00012483"/>
    </source>
</evidence>
<evidence type="ECO:0000256" key="6">
    <source>
        <dbReference type="ARBA" id="ARBA00022786"/>
    </source>
</evidence>
<reference evidence="11" key="1">
    <citation type="submission" date="2020-12" db="EMBL/GenBank/DDBJ databases">
        <title>Metabolic potential, ecology and presence of endohyphal bacteria is reflected in genomic diversity of Mucoromycotina.</title>
        <authorList>
            <person name="Muszewska A."/>
            <person name="Okrasinska A."/>
            <person name="Steczkiewicz K."/>
            <person name="Drgas O."/>
            <person name="Orlowska M."/>
            <person name="Perlinska-Lenart U."/>
            <person name="Aleksandrzak-Piekarczyk T."/>
            <person name="Szatraj K."/>
            <person name="Zielenkiewicz U."/>
            <person name="Pilsyk S."/>
            <person name="Malc E."/>
            <person name="Mieczkowski P."/>
            <person name="Kruszewska J.S."/>
            <person name="Biernat P."/>
            <person name="Pawlowska J."/>
        </authorList>
    </citation>
    <scope>NUCLEOTIDE SEQUENCE</scope>
    <source>
        <strain evidence="11">WA0000017839</strain>
    </source>
</reference>
<dbReference type="Proteomes" id="UP000603453">
    <property type="component" value="Unassembled WGS sequence"/>
</dbReference>
<feature type="region of interest" description="Disordered" evidence="9">
    <location>
        <begin position="225"/>
        <end position="256"/>
    </location>
</feature>
<dbReference type="EMBL" id="JAEPRD010000103">
    <property type="protein sequence ID" value="KAG2198900.1"/>
    <property type="molecule type" value="Genomic_DNA"/>
</dbReference>
<evidence type="ECO:0000256" key="8">
    <source>
        <dbReference type="PROSITE-ProRule" id="PRU00175"/>
    </source>
</evidence>
<name>A0A8H7QW64_9FUNG</name>
<dbReference type="GO" id="GO:0061630">
    <property type="term" value="F:ubiquitin protein ligase activity"/>
    <property type="evidence" value="ECO:0007669"/>
    <property type="project" value="UniProtKB-EC"/>
</dbReference>
<feature type="compositionally biased region" description="Pro residues" evidence="9">
    <location>
        <begin position="105"/>
        <end position="117"/>
    </location>
</feature>
<feature type="region of interest" description="Disordered" evidence="9">
    <location>
        <begin position="100"/>
        <end position="134"/>
    </location>
</feature>
<keyword evidence="3" id="KW-0808">Transferase</keyword>
<dbReference type="InterPro" id="IPR013083">
    <property type="entry name" value="Znf_RING/FYVE/PHD"/>
</dbReference>
<feature type="compositionally biased region" description="Low complexity" evidence="9">
    <location>
        <begin position="282"/>
        <end position="293"/>
    </location>
</feature>
<dbReference type="CDD" id="cd16461">
    <property type="entry name" value="RING-H2_EL5-like"/>
    <property type="match status" value="1"/>
</dbReference>
<keyword evidence="6" id="KW-0833">Ubl conjugation pathway</keyword>
<evidence type="ECO:0000313" key="11">
    <source>
        <dbReference type="EMBL" id="KAG2198900.1"/>
    </source>
</evidence>
<evidence type="ECO:0000313" key="12">
    <source>
        <dbReference type="Proteomes" id="UP000603453"/>
    </source>
</evidence>
<dbReference type="InterPro" id="IPR045191">
    <property type="entry name" value="MBR1/2-like"/>
</dbReference>
<gene>
    <name evidence="11" type="ORF">INT47_010305</name>
</gene>
<keyword evidence="4" id="KW-0479">Metal-binding</keyword>
<evidence type="ECO:0000256" key="4">
    <source>
        <dbReference type="ARBA" id="ARBA00022723"/>
    </source>
</evidence>
<feature type="compositionally biased region" description="Low complexity" evidence="9">
    <location>
        <begin position="118"/>
        <end position="134"/>
    </location>
</feature>
<feature type="compositionally biased region" description="Basic and acidic residues" evidence="9">
    <location>
        <begin position="49"/>
        <end position="66"/>
    </location>
</feature>
<dbReference type="PANTHER" id="PTHR22937">
    <property type="entry name" value="E3 UBIQUITIN-PROTEIN LIGASE RNF165"/>
    <property type="match status" value="1"/>
</dbReference>
<feature type="domain" description="RING-type" evidence="10">
    <location>
        <begin position="370"/>
        <end position="412"/>
    </location>
</feature>
<sequence length="421" mass="45345">MGQRQSSQRSDTPSENERPATASGRIRPPSRVQAQRDALRSAVIPVNENQRRDERRARRERLRESSEANIAPPTPTITPFSRMIASVISEAVLTSFRNGQMASLAPPPPPPPPPPPAAAAAAAAETDEQGQQQQANVRQQLTMHLSPELFQQMEPDSTEDSFMRFMRLPVIVSSVSTITTEENPEPIATATVSPANELPSLADRDGQVNRVVLLPVFLYGVRSFNTTSNTNNTNNTNNNNNEAATSTPRTGNRRSERLRAVSAIADTGDVVATASSSDEDGSPSPAAAAAAASGEDRVGSGQWTVYIISGSSVEGIMNDNPSYEELLDLATLIGPARTPTVSQEAINSHAPILKYTQQVKQTMVGNADGCQVCLSNYQSQDDVRVLACHHGFHQECIDTWLTLGKNQCPLCRDVPVPSSAL</sequence>
<dbReference type="AlphaFoldDB" id="A0A8H7QW64"/>
<feature type="compositionally biased region" description="Polar residues" evidence="9">
    <location>
        <begin position="1"/>
        <end position="13"/>
    </location>
</feature>
<dbReference type="SUPFAM" id="SSF101447">
    <property type="entry name" value="Formin homology 2 domain (FH2 domain)"/>
    <property type="match status" value="1"/>
</dbReference>
<keyword evidence="5 8" id="KW-0863">Zinc-finger</keyword>
<evidence type="ECO:0000256" key="7">
    <source>
        <dbReference type="ARBA" id="ARBA00022833"/>
    </source>
</evidence>
<dbReference type="Pfam" id="PF13639">
    <property type="entry name" value="zf-RING_2"/>
    <property type="match status" value="1"/>
</dbReference>